<dbReference type="PANTHER" id="PTHR43284">
    <property type="entry name" value="ASPARAGINE SYNTHETASE (GLUTAMINE-HYDROLYZING)"/>
    <property type="match status" value="1"/>
</dbReference>
<proteinExistence type="predicted"/>
<dbReference type="EMBL" id="JANCPR020000011">
    <property type="protein sequence ID" value="MDJ1132892.1"/>
    <property type="molecule type" value="Genomic_DNA"/>
</dbReference>
<dbReference type="SUPFAM" id="SSF52402">
    <property type="entry name" value="Adenine nucleotide alpha hydrolases-like"/>
    <property type="match status" value="1"/>
</dbReference>
<gene>
    <name evidence="6" type="ORF">NMN56_013175</name>
</gene>
<keyword evidence="3" id="KW-0028">Amino-acid biosynthesis</keyword>
<dbReference type="RefSeq" id="WP_274041105.1">
    <property type="nucleotide sequence ID" value="NZ_JANCPR020000011.1"/>
</dbReference>
<dbReference type="Gene3D" id="3.40.50.620">
    <property type="entry name" value="HUPs"/>
    <property type="match status" value="2"/>
</dbReference>
<protein>
    <recommendedName>
        <fullName evidence="2">asparagine synthase (glutamine-hydrolyzing)</fullName>
        <ecNumber evidence="2">6.3.5.4</ecNumber>
    </recommendedName>
</protein>
<evidence type="ECO:0000313" key="6">
    <source>
        <dbReference type="EMBL" id="MDJ1132892.1"/>
    </source>
</evidence>
<dbReference type="EC" id="6.3.5.4" evidence="2"/>
<organism evidence="6 7">
    <name type="scientific">Streptomyces iconiensis</name>
    <dbReference type="NCBI Taxonomy" id="1384038"/>
    <lineage>
        <taxon>Bacteria</taxon>
        <taxon>Bacillati</taxon>
        <taxon>Actinomycetota</taxon>
        <taxon>Actinomycetes</taxon>
        <taxon>Kitasatosporales</taxon>
        <taxon>Streptomycetaceae</taxon>
        <taxon>Streptomyces</taxon>
    </lineage>
</organism>
<comment type="caution">
    <text evidence="6">The sequence shown here is derived from an EMBL/GenBank/DDBJ whole genome shotgun (WGS) entry which is preliminary data.</text>
</comment>
<evidence type="ECO:0000256" key="1">
    <source>
        <dbReference type="ARBA" id="ARBA00005187"/>
    </source>
</evidence>
<reference evidence="6 7" key="1">
    <citation type="submission" date="2023-05" db="EMBL/GenBank/DDBJ databases">
        <title>Streptantibioticus silvisoli sp. nov., acidotolerant actinomycetes 1 from pine litter.</title>
        <authorList>
            <person name="Swiecimska M."/>
            <person name="Golinska P."/>
            <person name="Sangal V."/>
            <person name="Wachnowicz B."/>
            <person name="Goodfellow M."/>
        </authorList>
    </citation>
    <scope>NUCLEOTIDE SEQUENCE [LARGE SCALE GENOMIC DNA]</scope>
    <source>
        <strain evidence="6 7">DSM 42109</strain>
    </source>
</reference>
<sequence length="626" mass="66957">MYWFVALPDCPVSRPILEELGGSGVLIADHASGRPWLAGRLPATWVRIHTEGAVRLAVLGRTAEVNVCAPGAMRARGTDAREDDSAPLLSALGRIRDLPDLNDLDALAASARGSCHMVLSAHGKSRAQGTASGLRRLYRARHHGVTVLADRADVLARLTGASVETRALAAQLLVAGPPSPLDELSCWTGIEAVPSGSAVTVDHQGDQRLRSWWQLPAAEAPLKQGSLTVAEALSAAVDDRVRAERYQERTLGCDLSGGLDSTSLAFLAAPSCPLATLTVQYTDAANDDPLWAARARQLLPSVGTEGPSLFLAGGHVPAQYAAAGSAPSPTDAPSPLLRGRAVLDAGAAEYTRHGISLHLAGHGGDEVLQATPGYLHGLVRRQPAQAVRHMRGHRARRHWSLGSTLRALTDSRPYGRWLADEARLLRAPERASAPFGWGEPVRLPPWAGPEAETLVAGLLNEAADSNQPLSADRGQHHSLHRVRSAAQIYRLMRQELHTPWVALPFLDDRVVEACLAVRPSHRGTPYAYKQLLTTAMRSTVPGELLARTTKGSTDTDFYDGLRAHRGALAALVDRSELAARGLIEPAALRRALLVPAPHTSTALEDTLACEHWLLHCVPEPLSTDLS</sequence>
<feature type="domain" description="Asparagine synthetase" evidence="5">
    <location>
        <begin position="229"/>
        <end position="613"/>
    </location>
</feature>
<evidence type="ECO:0000259" key="5">
    <source>
        <dbReference type="Pfam" id="PF00733"/>
    </source>
</evidence>
<dbReference type="Proteomes" id="UP001214441">
    <property type="component" value="Unassembled WGS sequence"/>
</dbReference>
<comment type="pathway">
    <text evidence="1">Amino-acid biosynthesis; L-asparagine biosynthesis; L-asparagine from L-aspartate (L-Gln route): step 1/1.</text>
</comment>
<dbReference type="InterPro" id="IPR001962">
    <property type="entry name" value="Asn_synthase"/>
</dbReference>
<dbReference type="Pfam" id="PF00733">
    <property type="entry name" value="Asn_synthase"/>
    <property type="match status" value="1"/>
</dbReference>
<comment type="catalytic activity">
    <reaction evidence="4">
        <text>L-aspartate + L-glutamine + ATP + H2O = L-asparagine + L-glutamate + AMP + diphosphate + H(+)</text>
        <dbReference type="Rhea" id="RHEA:12228"/>
        <dbReference type="ChEBI" id="CHEBI:15377"/>
        <dbReference type="ChEBI" id="CHEBI:15378"/>
        <dbReference type="ChEBI" id="CHEBI:29985"/>
        <dbReference type="ChEBI" id="CHEBI:29991"/>
        <dbReference type="ChEBI" id="CHEBI:30616"/>
        <dbReference type="ChEBI" id="CHEBI:33019"/>
        <dbReference type="ChEBI" id="CHEBI:58048"/>
        <dbReference type="ChEBI" id="CHEBI:58359"/>
        <dbReference type="ChEBI" id="CHEBI:456215"/>
        <dbReference type="EC" id="6.3.5.4"/>
    </reaction>
</comment>
<keyword evidence="3" id="KW-0061">Asparagine biosynthesis</keyword>
<evidence type="ECO:0000256" key="3">
    <source>
        <dbReference type="ARBA" id="ARBA00022888"/>
    </source>
</evidence>
<accession>A0ABT6ZV00</accession>
<evidence type="ECO:0000256" key="2">
    <source>
        <dbReference type="ARBA" id="ARBA00012737"/>
    </source>
</evidence>
<dbReference type="InterPro" id="IPR051786">
    <property type="entry name" value="ASN_synthetase/amidase"/>
</dbReference>
<dbReference type="PANTHER" id="PTHR43284:SF1">
    <property type="entry name" value="ASPARAGINE SYNTHETASE"/>
    <property type="match status" value="1"/>
</dbReference>
<keyword evidence="7" id="KW-1185">Reference proteome</keyword>
<dbReference type="InterPro" id="IPR014729">
    <property type="entry name" value="Rossmann-like_a/b/a_fold"/>
</dbReference>
<evidence type="ECO:0000256" key="4">
    <source>
        <dbReference type="ARBA" id="ARBA00048741"/>
    </source>
</evidence>
<evidence type="ECO:0000313" key="7">
    <source>
        <dbReference type="Proteomes" id="UP001214441"/>
    </source>
</evidence>
<name>A0ABT6ZV00_9ACTN</name>